<dbReference type="Proteomes" id="UP000308133">
    <property type="component" value="Unassembled WGS sequence"/>
</dbReference>
<dbReference type="AlphaFoldDB" id="A0A4U7AQ09"/>
<name>A0A4U7AQ09_9PEZI</name>
<evidence type="ECO:0000313" key="2">
    <source>
        <dbReference type="Proteomes" id="UP000308133"/>
    </source>
</evidence>
<comment type="caution">
    <text evidence="1">The sequence shown here is derived from an EMBL/GenBank/DDBJ whole genome shotgun (WGS) entry which is preliminary data.</text>
</comment>
<evidence type="ECO:0000313" key="1">
    <source>
        <dbReference type="EMBL" id="TKX20258.1"/>
    </source>
</evidence>
<reference evidence="1 2" key="1">
    <citation type="submission" date="2018-02" db="EMBL/GenBank/DDBJ databases">
        <title>Draft genome sequences of Elsinoe sp., causing black scab on jojoba.</title>
        <authorList>
            <person name="Stodart B."/>
            <person name="Jeffress S."/>
            <person name="Ash G."/>
            <person name="Arun Chinnappa K."/>
        </authorList>
    </citation>
    <scope>NUCLEOTIDE SEQUENCE [LARGE SCALE GENOMIC DNA]</scope>
    <source>
        <strain evidence="1 2">Hillstone_2</strain>
    </source>
</reference>
<proteinExistence type="predicted"/>
<accession>A0A4U7AQ09</accession>
<protein>
    <submittedName>
        <fullName evidence="1">Uncharacterized protein</fullName>
    </submittedName>
</protein>
<sequence>MDIPLYRRRRLTISSTKLDIPRALEVIRNLQVSFSRAWEEALLRGEVDALVTLLLSQLANLQSLKLGPCFTLYTDLSASLLNASLRDNADAHLPCFDKLGFVGYDFQPLSHRRMQQRDSHNMLPMFYLPGMRTITACLDNPNILSWPIHQHKQSHITCLDLSYIREKPLEQLLSFTPFVRKLKWTWLHDDVSNNPFDTSVVDLDQIITTLGHIRNTLEDLKIEGFCLSDGDVLPFFDVKGSFEGLRRFYYLKHLDIPLPFLATFAPSTGILIKNMLPENVERLAITDTFWPHECYRPGIEYAVYQDEWEFPEIMTALNSFLYNWKGSHPSLKGLEIGVDQMDEWEKPDWDAFASLTPEHGLPIKVSKRWAA</sequence>
<organism evidence="1 2">
    <name type="scientific">Elsinoe australis</name>
    <dbReference type="NCBI Taxonomy" id="40998"/>
    <lineage>
        <taxon>Eukaryota</taxon>
        <taxon>Fungi</taxon>
        <taxon>Dikarya</taxon>
        <taxon>Ascomycota</taxon>
        <taxon>Pezizomycotina</taxon>
        <taxon>Dothideomycetes</taxon>
        <taxon>Dothideomycetidae</taxon>
        <taxon>Myriangiales</taxon>
        <taxon>Elsinoaceae</taxon>
        <taxon>Elsinoe</taxon>
    </lineage>
</organism>
<dbReference type="EMBL" id="PTQR01000095">
    <property type="protein sequence ID" value="TKX20258.1"/>
    <property type="molecule type" value="Genomic_DNA"/>
</dbReference>
<gene>
    <name evidence="1" type="ORF">C1H76_7558</name>
</gene>